<sequence>MTTSRFVCLYVCSVISMNTSYQVVVSATRPISSASCWDAFMSMRAIKISPSSMRLFEILVQSSGTTGEIYARSNRSSDQMVHQTGAIPEGSQHLLSEPKSMHTRNTFTRCSETFEKTLSPPPNHLFNALRIRCGRCYLIETTLDLSPLAIDISLVKGSCKLRFCKTFHVGACMCSDLSLTTKDWGRLCLVVSDENNVMGALLRPDDIDDTCGAPSNA</sequence>
<evidence type="ECO:0000313" key="2">
    <source>
        <dbReference type="Proteomes" id="UP001194468"/>
    </source>
</evidence>
<keyword evidence="2" id="KW-1185">Reference proteome</keyword>
<accession>A0AAD4C2X5</accession>
<gene>
    <name evidence="1" type="ORF">L210DRAFT_728207</name>
</gene>
<protein>
    <submittedName>
        <fullName evidence="1">Uncharacterized protein</fullName>
    </submittedName>
</protein>
<organism evidence="1 2">
    <name type="scientific">Boletus edulis BED1</name>
    <dbReference type="NCBI Taxonomy" id="1328754"/>
    <lineage>
        <taxon>Eukaryota</taxon>
        <taxon>Fungi</taxon>
        <taxon>Dikarya</taxon>
        <taxon>Basidiomycota</taxon>
        <taxon>Agaricomycotina</taxon>
        <taxon>Agaricomycetes</taxon>
        <taxon>Agaricomycetidae</taxon>
        <taxon>Boletales</taxon>
        <taxon>Boletineae</taxon>
        <taxon>Boletaceae</taxon>
        <taxon>Boletoideae</taxon>
        <taxon>Boletus</taxon>
    </lineage>
</organism>
<comment type="caution">
    <text evidence="1">The sequence shown here is derived from an EMBL/GenBank/DDBJ whole genome shotgun (WGS) entry which is preliminary data.</text>
</comment>
<dbReference type="AlphaFoldDB" id="A0AAD4C2X5"/>
<dbReference type="EMBL" id="WHUW01000004">
    <property type="protein sequence ID" value="KAF8447465.1"/>
    <property type="molecule type" value="Genomic_DNA"/>
</dbReference>
<proteinExistence type="predicted"/>
<reference evidence="1" key="2">
    <citation type="journal article" date="2020" name="Nat. Commun.">
        <title>Large-scale genome sequencing of mycorrhizal fungi provides insights into the early evolution of symbiotic traits.</title>
        <authorList>
            <person name="Miyauchi S."/>
            <person name="Kiss E."/>
            <person name="Kuo A."/>
            <person name="Drula E."/>
            <person name="Kohler A."/>
            <person name="Sanchez-Garcia M."/>
            <person name="Morin E."/>
            <person name="Andreopoulos B."/>
            <person name="Barry K.W."/>
            <person name="Bonito G."/>
            <person name="Buee M."/>
            <person name="Carver A."/>
            <person name="Chen C."/>
            <person name="Cichocki N."/>
            <person name="Clum A."/>
            <person name="Culley D."/>
            <person name="Crous P.W."/>
            <person name="Fauchery L."/>
            <person name="Girlanda M."/>
            <person name="Hayes R.D."/>
            <person name="Keri Z."/>
            <person name="LaButti K."/>
            <person name="Lipzen A."/>
            <person name="Lombard V."/>
            <person name="Magnuson J."/>
            <person name="Maillard F."/>
            <person name="Murat C."/>
            <person name="Nolan M."/>
            <person name="Ohm R.A."/>
            <person name="Pangilinan J."/>
            <person name="Pereira M.F."/>
            <person name="Perotto S."/>
            <person name="Peter M."/>
            <person name="Pfister S."/>
            <person name="Riley R."/>
            <person name="Sitrit Y."/>
            <person name="Stielow J.B."/>
            <person name="Szollosi G."/>
            <person name="Zifcakova L."/>
            <person name="Stursova M."/>
            <person name="Spatafora J.W."/>
            <person name="Tedersoo L."/>
            <person name="Vaario L.M."/>
            <person name="Yamada A."/>
            <person name="Yan M."/>
            <person name="Wang P."/>
            <person name="Xu J."/>
            <person name="Bruns T."/>
            <person name="Baldrian P."/>
            <person name="Vilgalys R."/>
            <person name="Dunand C."/>
            <person name="Henrissat B."/>
            <person name="Grigoriev I.V."/>
            <person name="Hibbett D."/>
            <person name="Nagy L.G."/>
            <person name="Martin F.M."/>
        </authorList>
    </citation>
    <scope>NUCLEOTIDE SEQUENCE</scope>
    <source>
        <strain evidence="1">BED1</strain>
    </source>
</reference>
<reference evidence="1" key="1">
    <citation type="submission" date="2019-10" db="EMBL/GenBank/DDBJ databases">
        <authorList>
            <consortium name="DOE Joint Genome Institute"/>
            <person name="Kuo A."/>
            <person name="Miyauchi S."/>
            <person name="Kiss E."/>
            <person name="Drula E."/>
            <person name="Kohler A."/>
            <person name="Sanchez-Garcia M."/>
            <person name="Andreopoulos B."/>
            <person name="Barry K.W."/>
            <person name="Bonito G."/>
            <person name="Buee M."/>
            <person name="Carver A."/>
            <person name="Chen C."/>
            <person name="Cichocki N."/>
            <person name="Clum A."/>
            <person name="Culley D."/>
            <person name="Crous P.W."/>
            <person name="Fauchery L."/>
            <person name="Girlanda M."/>
            <person name="Hayes R."/>
            <person name="Keri Z."/>
            <person name="LaButti K."/>
            <person name="Lipzen A."/>
            <person name="Lombard V."/>
            <person name="Magnuson J."/>
            <person name="Maillard F."/>
            <person name="Morin E."/>
            <person name="Murat C."/>
            <person name="Nolan M."/>
            <person name="Ohm R."/>
            <person name="Pangilinan J."/>
            <person name="Pereira M."/>
            <person name="Perotto S."/>
            <person name="Peter M."/>
            <person name="Riley R."/>
            <person name="Sitrit Y."/>
            <person name="Stielow B."/>
            <person name="Szollosi G."/>
            <person name="Zifcakova L."/>
            <person name="Stursova M."/>
            <person name="Spatafora J.W."/>
            <person name="Tedersoo L."/>
            <person name="Vaario L.-M."/>
            <person name="Yamada A."/>
            <person name="Yan M."/>
            <person name="Wang P."/>
            <person name="Xu J."/>
            <person name="Bruns T."/>
            <person name="Baldrian P."/>
            <person name="Vilgalys R."/>
            <person name="Henrissat B."/>
            <person name="Grigoriev I.V."/>
            <person name="Hibbett D."/>
            <person name="Nagy L.G."/>
            <person name="Martin F.M."/>
        </authorList>
    </citation>
    <scope>NUCLEOTIDE SEQUENCE</scope>
    <source>
        <strain evidence="1">BED1</strain>
    </source>
</reference>
<dbReference type="Proteomes" id="UP001194468">
    <property type="component" value="Unassembled WGS sequence"/>
</dbReference>
<evidence type="ECO:0000313" key="1">
    <source>
        <dbReference type="EMBL" id="KAF8447465.1"/>
    </source>
</evidence>
<name>A0AAD4C2X5_BOLED</name>